<comment type="caution">
    <text evidence="1">The sequence shown here is derived from an EMBL/GenBank/DDBJ whole genome shotgun (WGS) entry which is preliminary data.</text>
</comment>
<evidence type="ECO:0000313" key="2">
    <source>
        <dbReference type="Proteomes" id="UP001177021"/>
    </source>
</evidence>
<keyword evidence="2" id="KW-1185">Reference proteome</keyword>
<dbReference type="EMBL" id="CASHSV030000034">
    <property type="protein sequence ID" value="CAJ2643122.1"/>
    <property type="molecule type" value="Genomic_DNA"/>
</dbReference>
<name>A0ACB0JHH9_TRIPR</name>
<dbReference type="Proteomes" id="UP001177021">
    <property type="component" value="Unassembled WGS sequence"/>
</dbReference>
<proteinExistence type="predicted"/>
<accession>A0ACB0JHH9</accession>
<sequence length="117" mass="13208">MQRNKQENTMSSSNSNKATKRSSSVMSNEKKVKVSGNRGTEEEEDQEETVISVTSQLFIKPKNLDKEVVLRRIRHRKRMNKVRSVVGAIFQGSSNNTGNDEAAVQHKKWVDDAFAAL</sequence>
<protein>
    <submittedName>
        <fullName evidence="1">Uncharacterized protein</fullName>
    </submittedName>
</protein>
<evidence type="ECO:0000313" key="1">
    <source>
        <dbReference type="EMBL" id="CAJ2643122.1"/>
    </source>
</evidence>
<organism evidence="1 2">
    <name type="scientific">Trifolium pratense</name>
    <name type="common">Red clover</name>
    <dbReference type="NCBI Taxonomy" id="57577"/>
    <lineage>
        <taxon>Eukaryota</taxon>
        <taxon>Viridiplantae</taxon>
        <taxon>Streptophyta</taxon>
        <taxon>Embryophyta</taxon>
        <taxon>Tracheophyta</taxon>
        <taxon>Spermatophyta</taxon>
        <taxon>Magnoliopsida</taxon>
        <taxon>eudicotyledons</taxon>
        <taxon>Gunneridae</taxon>
        <taxon>Pentapetalae</taxon>
        <taxon>rosids</taxon>
        <taxon>fabids</taxon>
        <taxon>Fabales</taxon>
        <taxon>Fabaceae</taxon>
        <taxon>Papilionoideae</taxon>
        <taxon>50 kb inversion clade</taxon>
        <taxon>NPAAA clade</taxon>
        <taxon>Hologalegina</taxon>
        <taxon>IRL clade</taxon>
        <taxon>Trifolieae</taxon>
        <taxon>Trifolium</taxon>
    </lineage>
</organism>
<reference evidence="1" key="1">
    <citation type="submission" date="2023-10" db="EMBL/GenBank/DDBJ databases">
        <authorList>
            <person name="Rodriguez Cubillos JULIANA M."/>
            <person name="De Vega J."/>
        </authorList>
    </citation>
    <scope>NUCLEOTIDE SEQUENCE</scope>
</reference>
<gene>
    <name evidence="1" type="ORF">MILVUS5_LOCUS12432</name>
</gene>